<feature type="compositionally biased region" description="Basic and acidic residues" evidence="2">
    <location>
        <begin position="70"/>
        <end position="82"/>
    </location>
</feature>
<feature type="region of interest" description="Disordered" evidence="2">
    <location>
        <begin position="177"/>
        <end position="196"/>
    </location>
</feature>
<organism evidence="3 4">
    <name type="scientific">Strigamia maritima</name>
    <name type="common">European centipede</name>
    <name type="synonym">Geophilus maritimus</name>
    <dbReference type="NCBI Taxonomy" id="126957"/>
    <lineage>
        <taxon>Eukaryota</taxon>
        <taxon>Metazoa</taxon>
        <taxon>Ecdysozoa</taxon>
        <taxon>Arthropoda</taxon>
        <taxon>Myriapoda</taxon>
        <taxon>Chilopoda</taxon>
        <taxon>Pleurostigmophora</taxon>
        <taxon>Geophilomorpha</taxon>
        <taxon>Linotaeniidae</taxon>
        <taxon>Strigamia</taxon>
    </lineage>
</organism>
<reference evidence="3" key="2">
    <citation type="submission" date="2015-02" db="UniProtKB">
        <authorList>
            <consortium name="EnsemblMetazoa"/>
        </authorList>
    </citation>
    <scope>IDENTIFICATION</scope>
</reference>
<keyword evidence="1" id="KW-0597">Phosphoprotein</keyword>
<dbReference type="PANTHER" id="PTHR14972:SF8">
    <property type="entry name" value="GLUCOCORTICOID-INDUCED TRANSCRIPT 1 PROTEIN-LIKE ISOFORM X1"/>
    <property type="match status" value="1"/>
</dbReference>
<accession>T1JD76</accession>
<sequence length="431" mass="47787">MSVQAQRVRANASPGSAATKQVGPMRATLPVSLMKQGSPTRLGIKPTPTNSPPIIWPVDGSKSKASKSPDNNRHSSPERRSPDSPNFKGGKSKTLNPKTYSQSPMRRAGSLDTLYLHGHWPKDFLPSFCATLVVDKSTQTPDEWNELVEKRKNLAPRSASMANGDQLDKFRARLQRSKDSNRQTMAGVQRHSPNHGTHTFTINSEHVFQSNQSRPMAIPSIPKSTMPRTRNSVEGLNQEIERLFIRRGISGYDDDLERIHEPTPDGHRAPVPDLLRSTRTVNTQTPSEVDISIRSARRCHSMSPPFPIISGVMDNLNTSSQNELDIPRKQIDDFCPSPDPDIKLGSSPNNKFLTREPPDGCERVKMIEEPRLMSFFTDPLKPRDSFILQPSQGSAFCPLRKGYLSISTQETIAVALPAARTTTNATVIEGQ</sequence>
<dbReference type="eggNOG" id="ENOG502QR2I">
    <property type="taxonomic scope" value="Eukaryota"/>
</dbReference>
<evidence type="ECO:0000313" key="4">
    <source>
        <dbReference type="Proteomes" id="UP000014500"/>
    </source>
</evidence>
<name>T1JD76_STRMM</name>
<feature type="region of interest" description="Disordered" evidence="2">
    <location>
        <begin position="1"/>
        <end position="105"/>
    </location>
</feature>
<keyword evidence="4" id="KW-1185">Reference proteome</keyword>
<dbReference type="Pfam" id="PF15388">
    <property type="entry name" value="FAM117"/>
    <property type="match status" value="1"/>
</dbReference>
<dbReference type="InterPro" id="IPR026642">
    <property type="entry name" value="Glcci1/FAM117"/>
</dbReference>
<feature type="region of interest" description="Disordered" evidence="2">
    <location>
        <begin position="209"/>
        <end position="231"/>
    </location>
</feature>
<evidence type="ECO:0000313" key="3">
    <source>
        <dbReference type="EnsemblMetazoa" id="SMAR011752-PA"/>
    </source>
</evidence>
<dbReference type="AlphaFoldDB" id="T1JD76"/>
<protein>
    <recommendedName>
        <fullName evidence="5">Glucocorticoid-induced transcript 1 protein</fullName>
    </recommendedName>
</protein>
<feature type="compositionally biased region" description="Polar residues" evidence="2">
    <location>
        <begin position="222"/>
        <end position="231"/>
    </location>
</feature>
<evidence type="ECO:0008006" key="5">
    <source>
        <dbReference type="Google" id="ProtNLM"/>
    </source>
</evidence>
<dbReference type="HOGENOM" id="CLU_662700_0_0_1"/>
<reference evidence="4" key="1">
    <citation type="submission" date="2011-05" db="EMBL/GenBank/DDBJ databases">
        <authorList>
            <person name="Richards S.R."/>
            <person name="Qu J."/>
            <person name="Jiang H."/>
            <person name="Jhangiani S.N."/>
            <person name="Agravi P."/>
            <person name="Goodspeed R."/>
            <person name="Gross S."/>
            <person name="Mandapat C."/>
            <person name="Jackson L."/>
            <person name="Mathew T."/>
            <person name="Pu L."/>
            <person name="Thornton R."/>
            <person name="Saada N."/>
            <person name="Wilczek-Boney K.B."/>
            <person name="Lee S."/>
            <person name="Kovar C."/>
            <person name="Wu Y."/>
            <person name="Scherer S.E."/>
            <person name="Worley K.C."/>
            <person name="Muzny D.M."/>
            <person name="Gibbs R."/>
        </authorList>
    </citation>
    <scope>NUCLEOTIDE SEQUENCE</scope>
    <source>
        <strain evidence="4">Brora</strain>
    </source>
</reference>
<dbReference type="STRING" id="126957.T1JD76"/>
<proteinExistence type="predicted"/>
<dbReference type="EnsemblMetazoa" id="SMAR011752-RA">
    <property type="protein sequence ID" value="SMAR011752-PA"/>
    <property type="gene ID" value="SMAR011752"/>
</dbReference>
<evidence type="ECO:0000256" key="2">
    <source>
        <dbReference type="SAM" id="MobiDB-lite"/>
    </source>
</evidence>
<dbReference type="OMA" id="ISAHNYV"/>
<dbReference type="PhylomeDB" id="T1JD76"/>
<feature type="compositionally biased region" description="Polar residues" evidence="2">
    <location>
        <begin position="93"/>
        <end position="104"/>
    </location>
</feature>
<dbReference type="Proteomes" id="UP000014500">
    <property type="component" value="Unassembled WGS sequence"/>
</dbReference>
<dbReference type="PANTHER" id="PTHR14972">
    <property type="entry name" value="AGAP011572-PA"/>
    <property type="match status" value="1"/>
</dbReference>
<dbReference type="EMBL" id="JH432100">
    <property type="status" value="NOT_ANNOTATED_CDS"/>
    <property type="molecule type" value="Genomic_DNA"/>
</dbReference>
<evidence type="ECO:0000256" key="1">
    <source>
        <dbReference type="ARBA" id="ARBA00022553"/>
    </source>
</evidence>